<dbReference type="EMBL" id="CXWC01000011">
    <property type="protein sequence ID" value="CTQ72910.1"/>
    <property type="molecule type" value="Genomic_DNA"/>
</dbReference>
<evidence type="ECO:0000313" key="4">
    <source>
        <dbReference type="EMBL" id="CTQ72910.1"/>
    </source>
</evidence>
<dbReference type="SUPFAM" id="SSF141868">
    <property type="entry name" value="EAL domain-like"/>
    <property type="match status" value="1"/>
</dbReference>
<dbReference type="InterPro" id="IPR029787">
    <property type="entry name" value="Nucleotide_cyclase"/>
</dbReference>
<dbReference type="CDD" id="cd01948">
    <property type="entry name" value="EAL"/>
    <property type="match status" value="1"/>
</dbReference>
<keyword evidence="1" id="KW-0812">Transmembrane</keyword>
<dbReference type="AlphaFoldDB" id="A0A0M6ZHI5"/>
<evidence type="ECO:0000313" key="5">
    <source>
        <dbReference type="Proteomes" id="UP000049983"/>
    </source>
</evidence>
<keyword evidence="1" id="KW-1133">Transmembrane helix</keyword>
<dbReference type="GO" id="GO:0071111">
    <property type="term" value="F:cyclic-guanylate-specific phosphodiesterase activity"/>
    <property type="evidence" value="ECO:0007669"/>
    <property type="project" value="UniProtKB-EC"/>
</dbReference>
<reference evidence="5" key="1">
    <citation type="submission" date="2015-07" db="EMBL/GenBank/DDBJ databases">
        <authorList>
            <person name="Rodrigo-Torres Lidia"/>
            <person name="Arahal R.David."/>
        </authorList>
    </citation>
    <scope>NUCLEOTIDE SEQUENCE [LARGE SCALE GENOMIC DNA]</scope>
    <source>
        <strain evidence="5">CECT 5096</strain>
    </source>
</reference>
<dbReference type="RefSeq" id="WP_055111318.1">
    <property type="nucleotide sequence ID" value="NZ_CXWA01000006.1"/>
</dbReference>
<keyword evidence="4" id="KW-0378">Hydrolase</keyword>
<dbReference type="NCBIfam" id="TIGR00254">
    <property type="entry name" value="GGDEF"/>
    <property type="match status" value="1"/>
</dbReference>
<dbReference type="InterPro" id="IPR035919">
    <property type="entry name" value="EAL_sf"/>
</dbReference>
<dbReference type="PROSITE" id="PS50883">
    <property type="entry name" value="EAL"/>
    <property type="match status" value="1"/>
</dbReference>
<dbReference type="Gene3D" id="3.30.70.270">
    <property type="match status" value="1"/>
</dbReference>
<accession>A0A0M6ZHI5</accession>
<feature type="transmembrane region" description="Helical" evidence="1">
    <location>
        <begin position="6"/>
        <end position="26"/>
    </location>
</feature>
<keyword evidence="5" id="KW-1185">Reference proteome</keyword>
<sequence length="755" mass="83169">MHIRGWLTGLIVFLLAPCLLFASLWFHNKFENVSSIDRSLAGLNLVQSLGPLMQEKALTGQISQPTEMLRRRLVDFDTSQTTDELATELDDFLQEPNVPDALRKARLLTAKISQLAKLSASSSYETSKLPHLINDTLMTVVIETSVMVKNGEMLSGKAAINTWDKMLVPVQGGQFKVAADGASRATREYFQGLEGPRADVLRDKAAAYRSANLAYQSAGSKLLSSTIKGNSGADITNEQLNSVQPDFVRTIFALWQETVDYLHEDLQQQRAETLFAVALAGLVGGLVIVAAFAIAVALSRALADRTQQEFENLGFHDPLTGLPNRRALLRSIRALPPCAVENSTGLIIFDLRHFKKINDLYGDQAGDTILRDTAEQLVQFAEAQDILCRTGGTEFMLLRPNVSDAPEFEKLPARIIRELGKERIVDDQKIVLESNAGLLINKFGDPVTDQILVDAELALRSAKQKAPCKCALFTSEMRTVFEENGEIAKRLHKALNNDDILPWFQPQIDIVTGEVVGAEALVRWLDYGQIRFPGYFLPAAEEAGYMDRIEDIVRRKTIDLAAELAGRTRRTIHFGLNVSADLLSSARAVDALHCQVKDAGLSPSLISLEILEAVMIDEDTAAPIKENIAHLSELGFFVELDDFGTGHSSISSLRDLKIDRVKIDRSFVSGVDMKPDLQKFTSALINLAKSLDIDVLAEGVETTGERDWLRQNGCDVIQGFLISKAVPEVDLSTIILRQNFGARPTTNADRKSAIA</sequence>
<dbReference type="STRING" id="311410.LA5095_00306"/>
<evidence type="ECO:0000259" key="3">
    <source>
        <dbReference type="PROSITE" id="PS50887"/>
    </source>
</evidence>
<evidence type="ECO:0000259" key="2">
    <source>
        <dbReference type="PROSITE" id="PS50883"/>
    </source>
</evidence>
<dbReference type="CDD" id="cd01949">
    <property type="entry name" value="GGDEF"/>
    <property type="match status" value="1"/>
</dbReference>
<dbReference type="PANTHER" id="PTHR33121">
    <property type="entry name" value="CYCLIC DI-GMP PHOSPHODIESTERASE PDEF"/>
    <property type="match status" value="1"/>
</dbReference>
<dbReference type="InterPro" id="IPR050706">
    <property type="entry name" value="Cyclic-di-GMP_PDE-like"/>
</dbReference>
<dbReference type="SMART" id="SM00052">
    <property type="entry name" value="EAL"/>
    <property type="match status" value="1"/>
</dbReference>
<dbReference type="OrthoDB" id="9814202at2"/>
<dbReference type="InterPro" id="IPR001633">
    <property type="entry name" value="EAL_dom"/>
</dbReference>
<dbReference type="Proteomes" id="UP000049983">
    <property type="component" value="Unassembled WGS sequence"/>
</dbReference>
<dbReference type="Pfam" id="PF00563">
    <property type="entry name" value="EAL"/>
    <property type="match status" value="1"/>
</dbReference>
<organism evidence="4 5">
    <name type="scientific">Roseibium album</name>
    <dbReference type="NCBI Taxonomy" id="311410"/>
    <lineage>
        <taxon>Bacteria</taxon>
        <taxon>Pseudomonadati</taxon>
        <taxon>Pseudomonadota</taxon>
        <taxon>Alphaproteobacteria</taxon>
        <taxon>Hyphomicrobiales</taxon>
        <taxon>Stappiaceae</taxon>
        <taxon>Roseibium</taxon>
    </lineage>
</organism>
<dbReference type="SUPFAM" id="SSF55073">
    <property type="entry name" value="Nucleotide cyclase"/>
    <property type="match status" value="1"/>
</dbReference>
<dbReference type="Gene3D" id="3.20.20.450">
    <property type="entry name" value="EAL domain"/>
    <property type="match status" value="1"/>
</dbReference>
<dbReference type="SMART" id="SM00267">
    <property type="entry name" value="GGDEF"/>
    <property type="match status" value="1"/>
</dbReference>
<dbReference type="PANTHER" id="PTHR33121:SF70">
    <property type="entry name" value="SIGNALING PROTEIN YKOW"/>
    <property type="match status" value="1"/>
</dbReference>
<proteinExistence type="predicted"/>
<feature type="domain" description="EAL" evidence="2">
    <location>
        <begin position="484"/>
        <end position="739"/>
    </location>
</feature>
<gene>
    <name evidence="4" type="primary">gmr_5</name>
    <name evidence="4" type="ORF">LA5096_03447</name>
</gene>
<feature type="domain" description="GGDEF" evidence="3">
    <location>
        <begin position="342"/>
        <end position="475"/>
    </location>
</feature>
<name>A0A0M6ZHI5_9HYPH</name>
<dbReference type="EC" id="3.1.4.52" evidence="4"/>
<dbReference type="InterPro" id="IPR043128">
    <property type="entry name" value="Rev_trsase/Diguanyl_cyclase"/>
</dbReference>
<keyword evidence="1" id="KW-0472">Membrane</keyword>
<dbReference type="PROSITE" id="PS50887">
    <property type="entry name" value="GGDEF"/>
    <property type="match status" value="1"/>
</dbReference>
<dbReference type="Pfam" id="PF00990">
    <property type="entry name" value="GGDEF"/>
    <property type="match status" value="1"/>
</dbReference>
<dbReference type="GeneID" id="97670792"/>
<protein>
    <submittedName>
        <fullName evidence="4">Cyclic di-GMP phosphodiesterase Gmr</fullName>
        <ecNumber evidence="4">3.1.4.52</ecNumber>
    </submittedName>
</protein>
<dbReference type="InterPro" id="IPR000160">
    <property type="entry name" value="GGDEF_dom"/>
</dbReference>
<feature type="transmembrane region" description="Helical" evidence="1">
    <location>
        <begin position="274"/>
        <end position="298"/>
    </location>
</feature>
<evidence type="ECO:0000256" key="1">
    <source>
        <dbReference type="SAM" id="Phobius"/>
    </source>
</evidence>